<evidence type="ECO:0000259" key="16">
    <source>
        <dbReference type="PROSITE" id="PS51910"/>
    </source>
</evidence>
<dbReference type="PROSITE" id="PS50940">
    <property type="entry name" value="CHIT_BIND_II"/>
    <property type="match status" value="4"/>
</dbReference>
<reference evidence="18" key="1">
    <citation type="submission" date="2013-03" db="EMBL/GenBank/DDBJ databases">
        <title>The Genome Sequence of Anopheles christyi ACHKN1017.</title>
        <authorList>
            <consortium name="The Broad Institute Genomics Platform"/>
            <person name="Neafsey D.E."/>
            <person name="Besansky N."/>
            <person name="Walker B."/>
            <person name="Young S.K."/>
            <person name="Zeng Q."/>
            <person name="Gargeya S."/>
            <person name="Fitzgerald M."/>
            <person name="Haas B."/>
            <person name="Abouelleil A."/>
            <person name="Allen A.W."/>
            <person name="Alvarado L."/>
            <person name="Arachchi H.M."/>
            <person name="Berlin A.M."/>
            <person name="Chapman S.B."/>
            <person name="Gainer-Dewar J."/>
            <person name="Goldberg J."/>
            <person name="Griggs A."/>
            <person name="Gujja S."/>
            <person name="Hansen M."/>
            <person name="Howarth C."/>
            <person name="Imamovic A."/>
            <person name="Ireland A."/>
            <person name="Larimer J."/>
            <person name="McCowan C."/>
            <person name="Murphy C."/>
            <person name="Pearson M."/>
            <person name="Poon T.W."/>
            <person name="Priest M."/>
            <person name="Roberts A."/>
            <person name="Saif S."/>
            <person name="Shea T."/>
            <person name="Sisk P."/>
            <person name="Sykes S."/>
            <person name="Wortman J."/>
            <person name="Nusbaum C."/>
            <person name="Birren B."/>
        </authorList>
    </citation>
    <scope>NUCLEOTIDE SEQUENCE [LARGE SCALE GENOMIC DNA]</scope>
    <source>
        <strain evidence="18">ACHKN1017</strain>
    </source>
</reference>
<feature type="signal peptide" evidence="14">
    <location>
        <begin position="1"/>
        <end position="23"/>
    </location>
</feature>
<keyword evidence="4" id="KW-0147">Chitin-binding</keyword>
<sequence>MSLLPYKRLTIVGAWLVLTAVAAIRIERPEPISFVRSSVEQIPPHGFEKQVAGGESNDFGSEALPLRSAVESVPANLIDERLPLRDAVEFRILDMEQEIEDTVSKVRTVVSKQKLKLVPIDTTDVESFRVFPYQDRYAAYIMPSKPADKPMPYRAGSPYQQLLSSKDVAMVQNSYGKILAAQKAASNEYKVLCHMTNWGFYRKGEAQFVPENLDPSLCTHIIYSFATLDPATLTMKEFDSWADIDNNMYSRTVAAAGDVPVLLGLGGWTDSVGNKYSEMVGSAANRQNFIINAIVFLKRHRFSGLHMDWNYPVCWQSDCSKGSDSDKTNFSKLIQELRKAFASEGLLVSTSISGYKEVLMVAYDVAELTKYVDFMAVMSYDYHGSWEEQTGHVSPLYGNSYDKYPQYNTDYTMQLLVKMGADRSKLIVGVPFYGQTFTLAQTTRATPGEGSPTVGPGTAGDDTRQPGMLAYYEICQRVRKQKWKVGRDNTMKSGPYATNGDQWVGYDDPVSVTAKARYVMKSGFGGLAAWTIDLDDYQNRCCEERFPVLRAINRALGRLTSPAPTGTDCARPSQPATPKPAEMTFSPDSGYGSTTSTPAHSHTTWPSWTPETTSTTRRTTTAQPTTTSRATTTTTSTTTTTPRTTVTRRTTPSTTTYSPTTTTGTTIPVPGLVMPELSNAESCEGNQYKAHPSNCNSYYRCVLSEFKQQFCAGGLHWNDAAKLCDWPSSAKCEMDEGTPEPFTTTTTTTTARPTRTSSRRTTTPRTTTTSTTTPEPVTSRPTRRKTTLASNTPSSSRPSKKPVTTTKKPVSRPTETCNNGEYYPHKSCDSFYICVNEKKVAQQCGPGLYWSQTDKSCDWEDNVNCVSNEQYFRLLTITSGALKVLTEDDPCDDNSHVPYPGDCNQYLVCNWGRLEAASCADGLHWNQQLKICDWPANAKCSQGGIPESTENISDENNAWQGSDIDGPQYVVSTTEKRTTTSTTTVAPSTPPPVLEPLSGHYKMVCYFTNWAWYRKGYGKYTPDHIRTDLCTHIVYGFAVLDYSSLTIKTHDSWADIDNKFYARVVAAKEKGVKVTLAIGGWNDSAGDKYSRLVRSAAARSKFVQHVVGFLEKYGFEGLDLDWEYPVCWQVDCKKGYADEKEGFTELVRELSEAFKPRNWLLSAAVSPSKTVIDAGYDVAALAKYFDWIAVMTYDFHGQWDKQTGHVAPLYYHPDDEIDFFNANYSINYWIEQGAPPRKLVMGMPLYGQSFQLADMKKNGLNAKAPGPGQAGEFTRAAGFLAYYEICDRVQNKGWTVVQDELQRMGPYAYKGNQWVSFDDKEALLRKVQFIRAMNLGGGMIWALDLDDFKDRCGQGSHPLLTAIREGLREPYSSNDVLPTIVKDPMASENLAMGIESTTSSNLSPEKQQPTPNESTEVDENVVDSDEYKVVCYFTNWAWYRQGNGKFLPEDIDPDLCTHIVYGFAVLDREGLTIKPHDSWADIDNRFYERVVELKKKGKKVTVAIGGWNDSAGDKYSRLVRSAQARKRFIDNVMKFIEKYNFDGLDLDWEYPVCWQVDCKKGYADEKEGFASLVVELATAFKPYGYLLSSAVSPSKKVIDAGYDVRTLSDYMDWIAVMTYDYHGQWDKQTGHVAPMYELPDDVDTTFNANFTIHYWIEQGADPRKLVMGMPMYGQSFSLADVNEHGLNAKTYGGGEAGDQTRARGFLSYYEICSNINKKSWNVVRDRKGRMGPYAYKGDQWVSFDDQYMIRHKSEFVKAMGLGGAMIWALDLDDFRNLCGCEEYPLLRTINRVLRNYPGPGPKCILGSTKPSGDRPTTAMTTTTTRTTTTRPTTTRKPTTTSRTTTSATTSTTPRAVSTTRKTTRRTTTRPGARPSTPSIEEIDSNQSSSMCDGRLFIPHESDCSKYYICQHGKRYEQRCPANTLWNNGYCDWEENTNCKNKQGSVTSTPPATENNNWMTSTNRPSTTTTTTTTTSTTTTRRTTTSTTQRPTTRPSTTAPTTMKPLPPSNEIVPGNSDYKVVCYFTNWAWYRQGDGKYTPDDIDSTLCTHIVYGFAVLDRESLTIKTHDSWADIDNRFYERVVEQKRKGVKVTLALGGWNDSLGDKYSKLVRDPTARARFVKHAVEFIEKYNFDGLDLDWEYPVCWQVDCQKGYPDEKEGFAQLVQELAVQFRPRSWLLSAAVSPSKMVIDAGYDVPVLAEYFDWIAVMTYDFHGNWDKQTGHVAPLYYYPGDTYDYFNANFSINYWIEKGAPSRKLVMGMPLYGQSFSLADTKRNGLNEKSYGPGEAGEFTRAGGFLSFYEICDKVNRQGWTVRRDPEGRIGPYAYSGSQWVSYDDVDEIRRKSQFVKQMNLGGGMVWALDLDDFRGRCGCGVHPLLRTMNLELGRISTQAPENCT</sequence>
<evidence type="ECO:0000256" key="2">
    <source>
        <dbReference type="ARBA" id="ARBA00009121"/>
    </source>
</evidence>
<keyword evidence="5 14" id="KW-0732">Signal</keyword>
<evidence type="ECO:0000256" key="8">
    <source>
        <dbReference type="ARBA" id="ARBA00023157"/>
    </source>
</evidence>
<keyword evidence="11" id="KW-0624">Polysaccharide degradation</keyword>
<dbReference type="FunFam" id="2.170.140.10:FF:000004">
    <property type="entry name" value="Chitinase 5"/>
    <property type="match status" value="3"/>
</dbReference>
<dbReference type="SUPFAM" id="SSF57625">
    <property type="entry name" value="Invertebrate chitin-binding proteins"/>
    <property type="match status" value="4"/>
</dbReference>
<dbReference type="FunFam" id="3.10.50.10:FF:000004">
    <property type="entry name" value="Chitinase 5"/>
    <property type="match status" value="2"/>
</dbReference>
<evidence type="ECO:0000256" key="13">
    <source>
        <dbReference type="SAM" id="MobiDB-lite"/>
    </source>
</evidence>
<feature type="domain" description="GH18" evidence="16">
    <location>
        <begin position="1001"/>
        <end position="1370"/>
    </location>
</feature>
<feature type="domain" description="Chitin-binding type-2" evidence="15">
    <location>
        <begin position="814"/>
        <end position="867"/>
    </location>
</feature>
<dbReference type="InterPro" id="IPR036508">
    <property type="entry name" value="Chitin-bd_dom_sf"/>
</dbReference>
<organism evidence="17 18">
    <name type="scientific">Anopheles christyi</name>
    <dbReference type="NCBI Taxonomy" id="43041"/>
    <lineage>
        <taxon>Eukaryota</taxon>
        <taxon>Metazoa</taxon>
        <taxon>Ecdysozoa</taxon>
        <taxon>Arthropoda</taxon>
        <taxon>Hexapoda</taxon>
        <taxon>Insecta</taxon>
        <taxon>Pterygota</taxon>
        <taxon>Neoptera</taxon>
        <taxon>Endopterygota</taxon>
        <taxon>Diptera</taxon>
        <taxon>Nematocera</taxon>
        <taxon>Culicoidea</taxon>
        <taxon>Culicidae</taxon>
        <taxon>Anophelinae</taxon>
        <taxon>Anopheles</taxon>
    </lineage>
</organism>
<feature type="compositionally biased region" description="Polar residues" evidence="13">
    <location>
        <begin position="1940"/>
        <end position="1958"/>
    </location>
</feature>
<evidence type="ECO:0000256" key="11">
    <source>
        <dbReference type="ARBA" id="ARBA00023326"/>
    </source>
</evidence>
<keyword evidence="10 12" id="KW-0326">Glycosidase</keyword>
<dbReference type="STRING" id="43041.A0A182JV55"/>
<feature type="domain" description="GH18" evidence="16">
    <location>
        <begin position="2018"/>
        <end position="2387"/>
    </location>
</feature>
<evidence type="ECO:0000256" key="14">
    <source>
        <dbReference type="SAM" id="SignalP"/>
    </source>
</evidence>
<dbReference type="InterPro" id="IPR017853">
    <property type="entry name" value="GH"/>
</dbReference>
<comment type="similarity">
    <text evidence="2">Belongs to the glycosyl hydrolase 18 family. Chitinase class II subfamily.</text>
</comment>
<feature type="domain" description="Chitin-binding type-2" evidence="15">
    <location>
        <begin position="1888"/>
        <end position="1940"/>
    </location>
</feature>
<feature type="region of interest" description="Disordered" evidence="13">
    <location>
        <begin position="1396"/>
        <end position="1419"/>
    </location>
</feature>
<dbReference type="GO" id="GO:0008061">
    <property type="term" value="F:chitin binding"/>
    <property type="evidence" value="ECO:0007669"/>
    <property type="project" value="UniProtKB-KW"/>
</dbReference>
<dbReference type="FunFam" id="3.20.20.80:FF:000048">
    <property type="entry name" value="Brain chitinase and chia"/>
    <property type="match status" value="3"/>
</dbReference>
<dbReference type="Gene3D" id="3.10.50.10">
    <property type="match status" value="4"/>
</dbReference>
<feature type="domain" description="GH18" evidence="16">
    <location>
        <begin position="189"/>
        <end position="559"/>
    </location>
</feature>
<dbReference type="FunFam" id="3.10.50.10:FF:000001">
    <property type="entry name" value="Chitinase 3-like 1"/>
    <property type="match status" value="2"/>
</dbReference>
<dbReference type="Pfam" id="PF01607">
    <property type="entry name" value="CBM_14"/>
    <property type="match status" value="4"/>
</dbReference>
<keyword evidence="18" id="KW-1185">Reference proteome</keyword>
<evidence type="ECO:0000313" key="17">
    <source>
        <dbReference type="EnsemblMetazoa" id="ACHR002387-PA"/>
    </source>
</evidence>
<dbReference type="SMART" id="SM00494">
    <property type="entry name" value="ChtBD2"/>
    <property type="match status" value="4"/>
</dbReference>
<evidence type="ECO:0000256" key="6">
    <source>
        <dbReference type="ARBA" id="ARBA00022801"/>
    </source>
</evidence>
<feature type="region of interest" description="Disordered" evidence="13">
    <location>
        <begin position="560"/>
        <end position="670"/>
    </location>
</feature>
<dbReference type="VEuPathDB" id="VectorBase:ACHR002387"/>
<dbReference type="SMART" id="SM00636">
    <property type="entry name" value="Glyco_18"/>
    <property type="match status" value="4"/>
</dbReference>
<dbReference type="Gene3D" id="3.20.20.80">
    <property type="entry name" value="Glycosidases"/>
    <property type="match status" value="4"/>
</dbReference>
<dbReference type="EC" id="3.2.1.14" evidence="3"/>
<evidence type="ECO:0000259" key="15">
    <source>
        <dbReference type="PROSITE" id="PS50940"/>
    </source>
</evidence>
<dbReference type="InterPro" id="IPR001223">
    <property type="entry name" value="Glyco_hydro18_cat"/>
</dbReference>
<dbReference type="SUPFAM" id="SSF54556">
    <property type="entry name" value="Chitinase insertion domain"/>
    <property type="match status" value="4"/>
</dbReference>
<dbReference type="InterPro" id="IPR001579">
    <property type="entry name" value="Glyco_hydro_18_chit_AS"/>
</dbReference>
<feature type="compositionally biased region" description="Low complexity" evidence="13">
    <location>
        <begin position="1868"/>
        <end position="1878"/>
    </location>
</feature>
<dbReference type="Gene3D" id="2.170.140.10">
    <property type="entry name" value="Chitin binding domain"/>
    <property type="match status" value="4"/>
</dbReference>
<evidence type="ECO:0000256" key="7">
    <source>
        <dbReference type="ARBA" id="ARBA00023024"/>
    </source>
</evidence>
<evidence type="ECO:0000256" key="10">
    <source>
        <dbReference type="ARBA" id="ARBA00023295"/>
    </source>
</evidence>
<dbReference type="Proteomes" id="UP000075881">
    <property type="component" value="Unassembled WGS sequence"/>
</dbReference>
<evidence type="ECO:0000256" key="1">
    <source>
        <dbReference type="ARBA" id="ARBA00000822"/>
    </source>
</evidence>
<feature type="compositionally biased region" description="Polar residues" evidence="13">
    <location>
        <begin position="1396"/>
        <end position="1414"/>
    </location>
</feature>
<proteinExistence type="inferred from homology"/>
<feature type="compositionally biased region" description="Low complexity" evidence="13">
    <location>
        <begin position="593"/>
        <end position="666"/>
    </location>
</feature>
<feature type="compositionally biased region" description="Low complexity" evidence="13">
    <location>
        <begin position="792"/>
        <end position="814"/>
    </location>
</feature>
<protein>
    <recommendedName>
        <fullName evidence="3">chitinase</fullName>
        <ecNumber evidence="3">3.2.1.14</ecNumber>
    </recommendedName>
</protein>
<feature type="region of interest" description="Disordered" evidence="13">
    <location>
        <begin position="1803"/>
        <end position="1889"/>
    </location>
</feature>
<feature type="domain" description="GH18" evidence="16">
    <location>
        <begin position="1427"/>
        <end position="1796"/>
    </location>
</feature>
<accession>A0A182JV55</accession>
<dbReference type="PANTHER" id="PTHR11177">
    <property type="entry name" value="CHITINASE"/>
    <property type="match status" value="1"/>
</dbReference>
<feature type="compositionally biased region" description="Low complexity" evidence="13">
    <location>
        <begin position="739"/>
        <end position="780"/>
    </location>
</feature>
<name>A0A182JV55_9DIPT</name>
<dbReference type="GO" id="GO:0005576">
    <property type="term" value="C:extracellular region"/>
    <property type="evidence" value="ECO:0007669"/>
    <property type="project" value="InterPro"/>
</dbReference>
<evidence type="ECO:0000313" key="18">
    <source>
        <dbReference type="Proteomes" id="UP000075881"/>
    </source>
</evidence>
<dbReference type="PANTHER" id="PTHR11177:SF359">
    <property type="entry name" value="CHITINASE 10-RELATED"/>
    <property type="match status" value="1"/>
</dbReference>
<dbReference type="GO" id="GO:0000272">
    <property type="term" value="P:polysaccharide catabolic process"/>
    <property type="evidence" value="ECO:0007669"/>
    <property type="project" value="UniProtKB-KW"/>
</dbReference>
<evidence type="ECO:0000256" key="9">
    <source>
        <dbReference type="ARBA" id="ARBA00023277"/>
    </source>
</evidence>
<reference evidence="17" key="2">
    <citation type="submission" date="2020-05" db="UniProtKB">
        <authorList>
            <consortium name="EnsemblMetazoa"/>
        </authorList>
    </citation>
    <scope>IDENTIFICATION</scope>
    <source>
        <strain evidence="17">ACHKN1017</strain>
    </source>
</reference>
<dbReference type="Pfam" id="PF00704">
    <property type="entry name" value="Glyco_hydro_18"/>
    <property type="match status" value="4"/>
</dbReference>
<feature type="region of interest" description="Disordered" evidence="13">
    <location>
        <begin position="1940"/>
        <end position="2010"/>
    </location>
</feature>
<keyword evidence="8" id="KW-1015">Disulfide bond</keyword>
<evidence type="ECO:0000256" key="12">
    <source>
        <dbReference type="RuleBase" id="RU000489"/>
    </source>
</evidence>
<feature type="chain" id="PRO_5008124746" description="chitinase" evidence="14">
    <location>
        <begin position="24"/>
        <end position="2396"/>
    </location>
</feature>
<evidence type="ECO:0000256" key="3">
    <source>
        <dbReference type="ARBA" id="ARBA00012729"/>
    </source>
</evidence>
<dbReference type="CDD" id="cd02872">
    <property type="entry name" value="GH18_chitolectin_chitotriosidase"/>
    <property type="match status" value="4"/>
</dbReference>
<dbReference type="PROSITE" id="PS01095">
    <property type="entry name" value="GH18_1"/>
    <property type="match status" value="2"/>
</dbReference>
<dbReference type="FunFam" id="3.20.20.80:FF:000007">
    <property type="entry name" value="Acidic mammalian chitinase"/>
    <property type="match status" value="1"/>
</dbReference>
<feature type="domain" description="Chitin-binding type-2" evidence="15">
    <location>
        <begin position="888"/>
        <end position="942"/>
    </location>
</feature>
<dbReference type="InterPro" id="IPR050314">
    <property type="entry name" value="Glycosyl_Hydrlase_18"/>
</dbReference>
<feature type="region of interest" description="Disordered" evidence="13">
    <location>
        <begin position="443"/>
        <end position="465"/>
    </location>
</feature>
<evidence type="ECO:0000256" key="5">
    <source>
        <dbReference type="ARBA" id="ARBA00022729"/>
    </source>
</evidence>
<dbReference type="InterPro" id="IPR029070">
    <property type="entry name" value="Chitinase_insertion_sf"/>
</dbReference>
<feature type="region of interest" description="Disordered" evidence="13">
    <location>
        <begin position="735"/>
        <end position="816"/>
    </location>
</feature>
<dbReference type="InterPro" id="IPR002557">
    <property type="entry name" value="Chitin-bd_dom"/>
</dbReference>
<feature type="domain" description="Chitin-binding type-2" evidence="15">
    <location>
        <begin position="680"/>
        <end position="734"/>
    </location>
</feature>
<dbReference type="PROSITE" id="PS51910">
    <property type="entry name" value="GH18_2"/>
    <property type="match status" value="4"/>
</dbReference>
<feature type="compositionally biased region" description="Low complexity" evidence="13">
    <location>
        <begin position="1959"/>
        <end position="2001"/>
    </location>
</feature>
<feature type="compositionally biased region" description="Low complexity" evidence="13">
    <location>
        <begin position="1814"/>
        <end position="1860"/>
    </location>
</feature>
<keyword evidence="7" id="KW-0146">Chitin degradation</keyword>
<evidence type="ECO:0000256" key="4">
    <source>
        <dbReference type="ARBA" id="ARBA00022669"/>
    </source>
</evidence>
<dbReference type="GO" id="GO:0008843">
    <property type="term" value="F:endochitinase activity"/>
    <property type="evidence" value="ECO:0007669"/>
    <property type="project" value="UniProtKB-EC"/>
</dbReference>
<dbReference type="SUPFAM" id="SSF51445">
    <property type="entry name" value="(Trans)glycosidases"/>
    <property type="match status" value="4"/>
</dbReference>
<comment type="catalytic activity">
    <reaction evidence="1">
        <text>Random endo-hydrolysis of N-acetyl-beta-D-glucosaminide (1-&gt;4)-beta-linkages in chitin and chitodextrins.</text>
        <dbReference type="EC" id="3.2.1.14"/>
    </reaction>
</comment>
<keyword evidence="6 12" id="KW-0378">Hydrolase</keyword>
<dbReference type="EnsemblMetazoa" id="ACHR002387-RA">
    <property type="protein sequence ID" value="ACHR002387-PA"/>
    <property type="gene ID" value="ACHR002387"/>
</dbReference>
<keyword evidence="9" id="KW-0119">Carbohydrate metabolism</keyword>
<dbReference type="GO" id="GO:0006032">
    <property type="term" value="P:chitin catabolic process"/>
    <property type="evidence" value="ECO:0007669"/>
    <property type="project" value="UniProtKB-KW"/>
</dbReference>
<dbReference type="InterPro" id="IPR011583">
    <property type="entry name" value="Chitinase_II/V-like_cat"/>
</dbReference>